<dbReference type="Proteomes" id="UP000244069">
    <property type="component" value="Unassembled WGS sequence"/>
</dbReference>
<dbReference type="CDD" id="cd03311">
    <property type="entry name" value="CIMS_C_terminal_like"/>
    <property type="match status" value="1"/>
</dbReference>
<dbReference type="NCBIfam" id="NF005085">
    <property type="entry name" value="PRK06520.1"/>
    <property type="match status" value="1"/>
</dbReference>
<dbReference type="Pfam" id="PF01717">
    <property type="entry name" value="Meth_synt_2"/>
    <property type="match status" value="1"/>
</dbReference>
<dbReference type="EMBL" id="QBKN01000002">
    <property type="protein sequence ID" value="PTX52063.1"/>
    <property type="molecule type" value="Genomic_DNA"/>
</dbReference>
<protein>
    <submittedName>
        <fullName evidence="2">5-methyltetrahydropteroyltriglutamate--homocysteine methyltransferase</fullName>
    </submittedName>
</protein>
<name>A0A2T6B7N4_9RHOB</name>
<dbReference type="PANTHER" id="PTHR43844:SF1">
    <property type="entry name" value="METHIONINE SYNTHASE"/>
    <property type="match status" value="1"/>
</dbReference>
<evidence type="ECO:0000313" key="3">
    <source>
        <dbReference type="Proteomes" id="UP000244069"/>
    </source>
</evidence>
<dbReference type="AlphaFoldDB" id="A0A2T6B7N4"/>
<keyword evidence="2" id="KW-0489">Methyltransferase</keyword>
<reference evidence="2 3" key="1">
    <citation type="submission" date="2018-04" db="EMBL/GenBank/DDBJ databases">
        <title>Genomic Encyclopedia of Archaeal and Bacterial Type Strains, Phase II (KMG-II): from individual species to whole genera.</title>
        <authorList>
            <person name="Goeker M."/>
        </authorList>
    </citation>
    <scope>NUCLEOTIDE SEQUENCE [LARGE SCALE GENOMIC DNA]</scope>
    <source>
        <strain evidence="2 3">DSM 29329</strain>
    </source>
</reference>
<organism evidence="2 3">
    <name type="scientific">Allosediminivita pacifica</name>
    <dbReference type="NCBI Taxonomy" id="1267769"/>
    <lineage>
        <taxon>Bacteria</taxon>
        <taxon>Pseudomonadati</taxon>
        <taxon>Pseudomonadota</taxon>
        <taxon>Alphaproteobacteria</taxon>
        <taxon>Rhodobacterales</taxon>
        <taxon>Paracoccaceae</taxon>
        <taxon>Allosediminivita</taxon>
    </lineage>
</organism>
<dbReference type="GO" id="GO:0003871">
    <property type="term" value="F:5-methyltetrahydropteroyltriglutamate-homocysteine S-methyltransferase activity"/>
    <property type="evidence" value="ECO:0007669"/>
    <property type="project" value="InterPro"/>
</dbReference>
<dbReference type="GO" id="GO:0009086">
    <property type="term" value="P:methionine biosynthetic process"/>
    <property type="evidence" value="ECO:0007669"/>
    <property type="project" value="InterPro"/>
</dbReference>
<keyword evidence="2" id="KW-0808">Transferase</keyword>
<keyword evidence="3" id="KW-1185">Reference proteome</keyword>
<dbReference type="SUPFAM" id="SSF51726">
    <property type="entry name" value="UROD/MetE-like"/>
    <property type="match status" value="1"/>
</dbReference>
<dbReference type="Gene3D" id="3.20.20.210">
    <property type="match status" value="1"/>
</dbReference>
<comment type="caution">
    <text evidence="2">The sequence shown here is derived from an EMBL/GenBank/DDBJ whole genome shotgun (WGS) entry which is preliminary data.</text>
</comment>
<accession>A0A2T6B7N4</accession>
<dbReference type="PANTHER" id="PTHR43844">
    <property type="entry name" value="METHIONINE SYNTHASE"/>
    <property type="match status" value="1"/>
</dbReference>
<evidence type="ECO:0000259" key="1">
    <source>
        <dbReference type="Pfam" id="PF01717"/>
    </source>
</evidence>
<proteinExistence type="predicted"/>
<dbReference type="InterPro" id="IPR002629">
    <property type="entry name" value="Met_Synth_C/arc"/>
</dbReference>
<gene>
    <name evidence="2" type="ORF">C8N44_102108</name>
</gene>
<dbReference type="OrthoDB" id="244285at2"/>
<feature type="domain" description="Cobalamin-independent methionine synthase MetE C-terminal/archaeal" evidence="1">
    <location>
        <begin position="11"/>
        <end position="344"/>
    </location>
</feature>
<dbReference type="RefSeq" id="WP_107974535.1">
    <property type="nucleotide sequence ID" value="NZ_BMEZ01000002.1"/>
</dbReference>
<evidence type="ECO:0000313" key="2">
    <source>
        <dbReference type="EMBL" id="PTX52063.1"/>
    </source>
</evidence>
<sequence>MPTPPFRADHVGSLLRPESVKLARKAFYEEGTLDVEGLRSTEDEAIRNLIRMQEGVGLKAVTDGEQRRSFWHFDFMGFLDGLTLEQREPEAGAQFSGVKLRPTIPVVDGLLDFPADHPHIEHFQFLAKNTDVVPKISIPGPSALHFRVAKQDIAPKEYQDVEAYTAAIAETYKKAVKAFYDAGCRYLQMDDIFFAYLCDPKHREAQKASGEDPDWLIDRYAWMMNEAIKDRPDDMFIGMHMCRGNFRSTHAAEGAYDAVADAVFNKTGVDIFFMEYDTDRAGDLAPLGQLSKGTQRVLPGFITTKTAEMESIDDLRRKFDEAAKYAPLDQLGIAPQCGFASTEEGNDITADDQRRKLELVVKTAESIWGGVEK</sequence>
<dbReference type="GO" id="GO:0032259">
    <property type="term" value="P:methylation"/>
    <property type="evidence" value="ECO:0007669"/>
    <property type="project" value="UniProtKB-KW"/>
</dbReference>
<dbReference type="GO" id="GO:0008270">
    <property type="term" value="F:zinc ion binding"/>
    <property type="evidence" value="ECO:0007669"/>
    <property type="project" value="InterPro"/>
</dbReference>
<dbReference type="InterPro" id="IPR038071">
    <property type="entry name" value="UROD/MetE-like_sf"/>
</dbReference>